<keyword evidence="1" id="KW-0732">Signal</keyword>
<reference evidence="2 3" key="1">
    <citation type="submission" date="2024-05" db="EMBL/GenBank/DDBJ databases">
        <title>Genetic variation in Jamaican populations of the coffee berry borer (Hypothenemus hampei).</title>
        <authorList>
            <person name="Errbii M."/>
            <person name="Myrie A."/>
        </authorList>
    </citation>
    <scope>NUCLEOTIDE SEQUENCE [LARGE SCALE GENOMIC DNA]</scope>
    <source>
        <strain evidence="2">JA-Hopewell-2020-01-JO</strain>
        <tissue evidence="2">Whole body</tissue>
    </source>
</reference>
<feature type="chain" id="PRO_5044824633" evidence="1">
    <location>
        <begin position="28"/>
        <end position="221"/>
    </location>
</feature>
<proteinExistence type="predicted"/>
<dbReference type="AlphaFoldDB" id="A0ABD1EMQ0"/>
<gene>
    <name evidence="2" type="ORF">ABEB36_008054</name>
</gene>
<name>A0ABD1EMQ0_HYPHA</name>
<dbReference type="EMBL" id="JBDJPC010000006">
    <property type="protein sequence ID" value="KAL1497023.1"/>
    <property type="molecule type" value="Genomic_DNA"/>
</dbReference>
<evidence type="ECO:0000256" key="1">
    <source>
        <dbReference type="SAM" id="SignalP"/>
    </source>
</evidence>
<evidence type="ECO:0000313" key="2">
    <source>
        <dbReference type="EMBL" id="KAL1497023.1"/>
    </source>
</evidence>
<protein>
    <submittedName>
        <fullName evidence="2">Uncharacterized protein</fullName>
    </submittedName>
</protein>
<evidence type="ECO:0000313" key="3">
    <source>
        <dbReference type="Proteomes" id="UP001566132"/>
    </source>
</evidence>
<feature type="signal peptide" evidence="1">
    <location>
        <begin position="1"/>
        <end position="27"/>
    </location>
</feature>
<organism evidence="2 3">
    <name type="scientific">Hypothenemus hampei</name>
    <name type="common">Coffee berry borer</name>
    <dbReference type="NCBI Taxonomy" id="57062"/>
    <lineage>
        <taxon>Eukaryota</taxon>
        <taxon>Metazoa</taxon>
        <taxon>Ecdysozoa</taxon>
        <taxon>Arthropoda</taxon>
        <taxon>Hexapoda</taxon>
        <taxon>Insecta</taxon>
        <taxon>Pterygota</taxon>
        <taxon>Neoptera</taxon>
        <taxon>Endopterygota</taxon>
        <taxon>Coleoptera</taxon>
        <taxon>Polyphaga</taxon>
        <taxon>Cucujiformia</taxon>
        <taxon>Curculionidae</taxon>
        <taxon>Scolytinae</taxon>
        <taxon>Hypothenemus</taxon>
    </lineage>
</organism>
<keyword evidence="3" id="KW-1185">Reference proteome</keyword>
<comment type="caution">
    <text evidence="2">The sequence shown here is derived from an EMBL/GenBank/DDBJ whole genome shotgun (WGS) entry which is preliminary data.</text>
</comment>
<accession>A0ABD1EMQ0</accession>
<sequence>MKMTSFNGKYFCATLIVWLSTLESCRSIMVEFGTSKGPILPKEPVKIANAQTKIVVARSPAPVQEFQEDIPNPNNYQPPIPHQYRTKLYSFKPNPNLILGTPLDQFYTPSVEKYELNRKQYSRHLGPEYTGPHTFEKQDYQVQGQKKTTLLPSVRYTHQELSHRSKPDQQQKYVPQIGIVYSGGVRYYVPHIFYFTPNGQAGVEENSVYDKNDEKYLVRQQ</sequence>
<dbReference type="Proteomes" id="UP001566132">
    <property type="component" value="Unassembled WGS sequence"/>
</dbReference>